<organism evidence="5 6">
    <name type="scientific">Nocardioides luteus</name>
    <dbReference type="NCBI Taxonomy" id="1844"/>
    <lineage>
        <taxon>Bacteria</taxon>
        <taxon>Bacillati</taxon>
        <taxon>Actinomycetota</taxon>
        <taxon>Actinomycetes</taxon>
        <taxon>Propionibacteriales</taxon>
        <taxon>Nocardioidaceae</taxon>
        <taxon>Nocardioides</taxon>
    </lineage>
</organism>
<keyword evidence="6" id="KW-1185">Reference proteome</keyword>
<feature type="domain" description="Glycosyltransferase subfamily 4-like N-terminal" evidence="4">
    <location>
        <begin position="34"/>
        <end position="192"/>
    </location>
</feature>
<dbReference type="Proteomes" id="UP001142292">
    <property type="component" value="Unassembled WGS sequence"/>
</dbReference>
<dbReference type="SUPFAM" id="SSF53756">
    <property type="entry name" value="UDP-Glycosyltransferase/glycogen phosphorylase"/>
    <property type="match status" value="1"/>
</dbReference>
<proteinExistence type="predicted"/>
<dbReference type="EMBL" id="BSEL01000004">
    <property type="protein sequence ID" value="GLJ67671.1"/>
    <property type="molecule type" value="Genomic_DNA"/>
</dbReference>
<keyword evidence="1" id="KW-0328">Glycosyltransferase</keyword>
<evidence type="ECO:0000256" key="2">
    <source>
        <dbReference type="ARBA" id="ARBA00022679"/>
    </source>
</evidence>
<sequence>MTFGPGGGGGIRLRIMRLLVAHPSPDVYGSDLQLVETVRGMRQAGQLVTVVVPARGPLIPLLEAAGASVEVVPFPVLRKAYLSPTGLLRLVAALAVFWVRAARLWRRVRPSRLLVNTVTIPWWVVVARAARVPVVCHVHEAEDDQPKPVRLALTAPLLLATRVVANSRASRDVLVRTLARLARRTSVVYNGVPGPESIVPARTRAPHDPLRLVLVGRLSPRKGTDVALEALAEVRRQGIDARLTLCGSVFVGYEWFEEELRARAAEADLEGSVDFRGYVAEPARELEQADVVLVPSRVEPFGNVAVEALLAERPLVASRVQGLAEIVTDGETGLLVTPADRAELAAAILRLAADPALATEIASTGRKSAGERFGAERYRDQIAAEVLG</sequence>
<dbReference type="GO" id="GO:0016740">
    <property type="term" value="F:transferase activity"/>
    <property type="evidence" value="ECO:0007669"/>
    <property type="project" value="UniProtKB-KW"/>
</dbReference>
<reference evidence="5" key="2">
    <citation type="submission" date="2023-01" db="EMBL/GenBank/DDBJ databases">
        <authorList>
            <person name="Sun Q."/>
            <person name="Evtushenko L."/>
        </authorList>
    </citation>
    <scope>NUCLEOTIDE SEQUENCE</scope>
    <source>
        <strain evidence="5">VKM Ac-1246</strain>
    </source>
</reference>
<reference evidence="5" key="1">
    <citation type="journal article" date="2014" name="Int. J. Syst. Evol. Microbiol.">
        <title>Complete genome of a new Firmicutes species belonging to the dominant human colonic microbiota ('Ruminococcus bicirculans') reveals two chromosomes and a selective capacity to utilize plant glucans.</title>
        <authorList>
            <consortium name="NISC Comparative Sequencing Program"/>
            <person name="Wegmann U."/>
            <person name="Louis P."/>
            <person name="Goesmann A."/>
            <person name="Henrissat B."/>
            <person name="Duncan S.H."/>
            <person name="Flint H.J."/>
        </authorList>
    </citation>
    <scope>NUCLEOTIDE SEQUENCE</scope>
    <source>
        <strain evidence="5">VKM Ac-1246</strain>
    </source>
</reference>
<evidence type="ECO:0000259" key="4">
    <source>
        <dbReference type="Pfam" id="PF13439"/>
    </source>
</evidence>
<name>A0ABQ5SV22_9ACTN</name>
<feature type="domain" description="Glycosyl transferase family 1" evidence="3">
    <location>
        <begin position="202"/>
        <end position="367"/>
    </location>
</feature>
<dbReference type="PANTHER" id="PTHR12526">
    <property type="entry name" value="GLYCOSYLTRANSFERASE"/>
    <property type="match status" value="1"/>
</dbReference>
<dbReference type="Pfam" id="PF13439">
    <property type="entry name" value="Glyco_transf_4"/>
    <property type="match status" value="1"/>
</dbReference>
<keyword evidence="2 5" id="KW-0808">Transferase</keyword>
<evidence type="ECO:0000259" key="3">
    <source>
        <dbReference type="Pfam" id="PF00534"/>
    </source>
</evidence>
<dbReference type="Pfam" id="PF00534">
    <property type="entry name" value="Glycos_transf_1"/>
    <property type="match status" value="1"/>
</dbReference>
<dbReference type="CDD" id="cd03811">
    <property type="entry name" value="GT4_GT28_WabH-like"/>
    <property type="match status" value="1"/>
</dbReference>
<dbReference type="InterPro" id="IPR028098">
    <property type="entry name" value="Glyco_trans_4-like_N"/>
</dbReference>
<evidence type="ECO:0000256" key="1">
    <source>
        <dbReference type="ARBA" id="ARBA00022676"/>
    </source>
</evidence>
<dbReference type="Gene3D" id="3.40.50.2000">
    <property type="entry name" value="Glycogen Phosphorylase B"/>
    <property type="match status" value="2"/>
</dbReference>
<protein>
    <submittedName>
        <fullName evidence="5">Glycosyl transferase</fullName>
    </submittedName>
</protein>
<comment type="caution">
    <text evidence="5">The sequence shown here is derived from an EMBL/GenBank/DDBJ whole genome shotgun (WGS) entry which is preliminary data.</text>
</comment>
<dbReference type="InterPro" id="IPR001296">
    <property type="entry name" value="Glyco_trans_1"/>
</dbReference>
<accession>A0ABQ5SV22</accession>
<evidence type="ECO:0000313" key="6">
    <source>
        <dbReference type="Proteomes" id="UP001142292"/>
    </source>
</evidence>
<gene>
    <name evidence="5" type="ORF">GCM10017579_17070</name>
</gene>
<evidence type="ECO:0000313" key="5">
    <source>
        <dbReference type="EMBL" id="GLJ67671.1"/>
    </source>
</evidence>